<dbReference type="GO" id="GO:0016787">
    <property type="term" value="F:hydrolase activity"/>
    <property type="evidence" value="ECO:0007669"/>
    <property type="project" value="UniProtKB-KW"/>
</dbReference>
<evidence type="ECO:0000313" key="2">
    <source>
        <dbReference type="Proteomes" id="UP001597296"/>
    </source>
</evidence>
<keyword evidence="1" id="KW-0378">Hydrolase</keyword>
<dbReference type="Gene3D" id="1.10.287.500">
    <property type="entry name" value="Helix hairpin bin"/>
    <property type="match status" value="1"/>
</dbReference>
<comment type="caution">
    <text evidence="1">The sequence shown here is derived from an EMBL/GenBank/DDBJ whole genome shotgun (WGS) entry which is preliminary data.</text>
</comment>
<gene>
    <name evidence="1" type="ORF">ACFSNB_15975</name>
</gene>
<dbReference type="RefSeq" id="WP_377318361.1">
    <property type="nucleotide sequence ID" value="NZ_JBHUIY010000042.1"/>
</dbReference>
<reference evidence="2" key="1">
    <citation type="journal article" date="2019" name="Int. J. Syst. Evol. Microbiol.">
        <title>The Global Catalogue of Microorganisms (GCM) 10K type strain sequencing project: providing services to taxonomists for standard genome sequencing and annotation.</title>
        <authorList>
            <consortium name="The Broad Institute Genomics Platform"/>
            <consortium name="The Broad Institute Genome Sequencing Center for Infectious Disease"/>
            <person name="Wu L."/>
            <person name="Ma J."/>
        </authorList>
    </citation>
    <scope>NUCLEOTIDE SEQUENCE [LARGE SCALE GENOMIC DNA]</scope>
    <source>
        <strain evidence="2">KCTC 15012</strain>
    </source>
</reference>
<dbReference type="EC" id="3.6.1.-" evidence="1"/>
<accession>A0ABW5CDN5</accession>
<sequence length="196" mass="21078">MSVSKGGADYAHLKRELVGLFGHLQKIRAELAALNPNGSADHFGGMSEQLDAIVDATEGATNTIMENVEAIDDLMSKARARPDSPPELADTFNAVSDHVNQVFEACSFQDITGQRIAKVVNSLKFVEARINAIIVTWGRDELTKVVVELNQGAETEAKAEDPDRALLHGPQLPGQGLTQNEADTLLGQDAIDKLFG</sequence>
<evidence type="ECO:0000313" key="1">
    <source>
        <dbReference type="EMBL" id="MFD2235305.1"/>
    </source>
</evidence>
<dbReference type="Proteomes" id="UP001597296">
    <property type="component" value="Unassembled WGS sequence"/>
</dbReference>
<dbReference type="InterPro" id="IPR007439">
    <property type="entry name" value="Chemotax_Pase_CheZ"/>
</dbReference>
<protein>
    <submittedName>
        <fullName evidence="1">Protein phosphatase CheZ</fullName>
        <ecNumber evidence="1">3.6.1.-</ecNumber>
    </submittedName>
</protein>
<organism evidence="1 2">
    <name type="scientific">Phaeospirillum tilakii</name>
    <dbReference type="NCBI Taxonomy" id="741673"/>
    <lineage>
        <taxon>Bacteria</taxon>
        <taxon>Pseudomonadati</taxon>
        <taxon>Pseudomonadota</taxon>
        <taxon>Alphaproteobacteria</taxon>
        <taxon>Rhodospirillales</taxon>
        <taxon>Rhodospirillaceae</taxon>
        <taxon>Phaeospirillum</taxon>
    </lineage>
</organism>
<dbReference type="SUPFAM" id="SSF75708">
    <property type="entry name" value="Chemotaxis phosphatase CheZ"/>
    <property type="match status" value="1"/>
</dbReference>
<keyword evidence="2" id="KW-1185">Reference proteome</keyword>
<dbReference type="Pfam" id="PF04344">
    <property type="entry name" value="CheZ"/>
    <property type="match status" value="1"/>
</dbReference>
<name>A0ABW5CDN5_9PROT</name>
<proteinExistence type="predicted"/>
<dbReference type="EMBL" id="JBHUIY010000042">
    <property type="protein sequence ID" value="MFD2235305.1"/>
    <property type="molecule type" value="Genomic_DNA"/>
</dbReference>